<gene>
    <name evidence="1" type="ORF">BTO32_15750</name>
</gene>
<reference evidence="1 2" key="1">
    <citation type="submission" date="2016-12" db="EMBL/GenBank/DDBJ databases">
        <title>Marinobacter lutaoensis whole genome sequencing.</title>
        <authorList>
            <person name="Verma A."/>
            <person name="Krishnamurthi S."/>
        </authorList>
    </citation>
    <scope>NUCLEOTIDE SEQUENCE [LARGE SCALE GENOMIC DNA]</scope>
    <source>
        <strain evidence="1 2">T5054</strain>
    </source>
</reference>
<name>A0A1V2DPU6_9GAMM</name>
<evidence type="ECO:0008006" key="3">
    <source>
        <dbReference type="Google" id="ProtNLM"/>
    </source>
</evidence>
<accession>A0A1V2DPU6</accession>
<dbReference type="AlphaFoldDB" id="A0A1V2DPU6"/>
<dbReference type="Proteomes" id="UP000189339">
    <property type="component" value="Unassembled WGS sequence"/>
</dbReference>
<dbReference type="Pfam" id="PF11306">
    <property type="entry name" value="DUF3108"/>
    <property type="match status" value="1"/>
</dbReference>
<keyword evidence="2" id="KW-1185">Reference proteome</keyword>
<sequence>MPHLTRPTARTPHHLGFWCLLLGSLLLLPALSRAQSPEPPTPFRASYTAKLDKGLALNGDARRSLTPQGNGVWLYRTEVNSFIANINESLVLRWDNGRVVPLRYRYRLSGMLVKDREQAIDFDWDAGVATGQYRGKSFELPLREGALDPLGYQLQLRQDIRAGRRDMRYQVIDGGDYDEDVFAVVGEDGDRHLLKAEKVRSPDAKRRTYLWFDPDQAFLLVRLLQVEPDGSRYELTLSEAELGD</sequence>
<dbReference type="RefSeq" id="WP_076725616.1">
    <property type="nucleotide sequence ID" value="NZ_MSCW01000010.1"/>
</dbReference>
<proteinExistence type="predicted"/>
<dbReference type="STRING" id="135739.BTO32_15750"/>
<dbReference type="OrthoDB" id="6007799at2"/>
<dbReference type="InterPro" id="IPR021457">
    <property type="entry name" value="DUF3108"/>
</dbReference>
<evidence type="ECO:0000313" key="2">
    <source>
        <dbReference type="Proteomes" id="UP000189339"/>
    </source>
</evidence>
<comment type="caution">
    <text evidence="1">The sequence shown here is derived from an EMBL/GenBank/DDBJ whole genome shotgun (WGS) entry which is preliminary data.</text>
</comment>
<organism evidence="1 2">
    <name type="scientific">Marinobacter lutaoensis</name>
    <dbReference type="NCBI Taxonomy" id="135739"/>
    <lineage>
        <taxon>Bacteria</taxon>
        <taxon>Pseudomonadati</taxon>
        <taxon>Pseudomonadota</taxon>
        <taxon>Gammaproteobacteria</taxon>
        <taxon>Pseudomonadales</taxon>
        <taxon>Marinobacteraceae</taxon>
        <taxon>Marinobacter</taxon>
    </lineage>
</organism>
<dbReference type="EMBL" id="MSCW01000010">
    <property type="protein sequence ID" value="ONF42411.1"/>
    <property type="molecule type" value="Genomic_DNA"/>
</dbReference>
<evidence type="ECO:0000313" key="1">
    <source>
        <dbReference type="EMBL" id="ONF42411.1"/>
    </source>
</evidence>
<protein>
    <recommendedName>
        <fullName evidence="3">Dehydrogenase</fullName>
    </recommendedName>
</protein>